<dbReference type="EMBL" id="VSSQ01000316">
    <property type="protein sequence ID" value="MPL90899.1"/>
    <property type="molecule type" value="Genomic_DNA"/>
</dbReference>
<evidence type="ECO:0000313" key="1">
    <source>
        <dbReference type="EMBL" id="MPL90899.1"/>
    </source>
</evidence>
<reference evidence="1" key="1">
    <citation type="submission" date="2019-08" db="EMBL/GenBank/DDBJ databases">
        <authorList>
            <person name="Kucharzyk K."/>
            <person name="Murdoch R.W."/>
            <person name="Higgins S."/>
            <person name="Loffler F."/>
        </authorList>
    </citation>
    <scope>NUCLEOTIDE SEQUENCE</scope>
</reference>
<proteinExistence type="predicted"/>
<comment type="caution">
    <text evidence="1">The sequence shown here is derived from an EMBL/GenBank/DDBJ whole genome shotgun (WGS) entry which is preliminary data.</text>
</comment>
<name>A0A644VHN4_9ZZZZ</name>
<organism evidence="1">
    <name type="scientific">bioreactor metagenome</name>
    <dbReference type="NCBI Taxonomy" id="1076179"/>
    <lineage>
        <taxon>unclassified sequences</taxon>
        <taxon>metagenomes</taxon>
        <taxon>ecological metagenomes</taxon>
    </lineage>
</organism>
<gene>
    <name evidence="1" type="ORF">SDC9_36957</name>
</gene>
<accession>A0A644VHN4</accession>
<sequence>MKTETKKLKLNIKERVILSDILPQSGNKLQQIIVRGLILKTEFKPAEIDKYGLTFTPQGVAWNEKAKSAEFEYELSEAEISILKESAGTLDKEARVTQHNLSLIEKIETL</sequence>
<dbReference type="AlphaFoldDB" id="A0A644VHN4"/>
<protein>
    <submittedName>
        <fullName evidence="1">Uncharacterized protein</fullName>
    </submittedName>
</protein>